<sequence>MLVICAESDKLRIPYDFDRVVRVEIPSKHEESLLHQVVLKHMIHGPHGINDRHYPCIKDDKCKKRFSKEFYYETRRGQDSYPINERLPGPPVPLDSNNRKFVDND</sequence>
<evidence type="ECO:0000313" key="3">
    <source>
        <dbReference type="Proteomes" id="UP001454036"/>
    </source>
</evidence>
<organism evidence="2 3">
    <name type="scientific">Lithospermum erythrorhizon</name>
    <name type="common">Purple gromwell</name>
    <name type="synonym">Lithospermum officinale var. erythrorhizon</name>
    <dbReference type="NCBI Taxonomy" id="34254"/>
    <lineage>
        <taxon>Eukaryota</taxon>
        <taxon>Viridiplantae</taxon>
        <taxon>Streptophyta</taxon>
        <taxon>Embryophyta</taxon>
        <taxon>Tracheophyta</taxon>
        <taxon>Spermatophyta</taxon>
        <taxon>Magnoliopsida</taxon>
        <taxon>eudicotyledons</taxon>
        <taxon>Gunneridae</taxon>
        <taxon>Pentapetalae</taxon>
        <taxon>asterids</taxon>
        <taxon>lamiids</taxon>
        <taxon>Boraginales</taxon>
        <taxon>Boraginaceae</taxon>
        <taxon>Boraginoideae</taxon>
        <taxon>Lithospermeae</taxon>
        <taxon>Lithospermum</taxon>
    </lineage>
</organism>
<dbReference type="Proteomes" id="UP001454036">
    <property type="component" value="Unassembled WGS sequence"/>
</dbReference>
<accession>A0AAV3PSK5</accession>
<reference evidence="2 3" key="1">
    <citation type="submission" date="2024-01" db="EMBL/GenBank/DDBJ databases">
        <title>The complete chloroplast genome sequence of Lithospermum erythrorhizon: insights into the phylogenetic relationship among Boraginaceae species and the maternal lineages of purple gromwells.</title>
        <authorList>
            <person name="Okada T."/>
            <person name="Watanabe K."/>
        </authorList>
    </citation>
    <scope>NUCLEOTIDE SEQUENCE [LARGE SCALE GENOMIC DNA]</scope>
</reference>
<comment type="caution">
    <text evidence="2">The sequence shown here is derived from an EMBL/GenBank/DDBJ whole genome shotgun (WGS) entry which is preliminary data.</text>
</comment>
<evidence type="ECO:0000256" key="1">
    <source>
        <dbReference type="SAM" id="MobiDB-lite"/>
    </source>
</evidence>
<protein>
    <submittedName>
        <fullName evidence="2">Uncharacterized protein</fullName>
    </submittedName>
</protein>
<keyword evidence="3" id="KW-1185">Reference proteome</keyword>
<dbReference type="AlphaFoldDB" id="A0AAV3PSK5"/>
<evidence type="ECO:0000313" key="2">
    <source>
        <dbReference type="EMBL" id="GAA0154061.1"/>
    </source>
</evidence>
<proteinExistence type="predicted"/>
<feature type="region of interest" description="Disordered" evidence="1">
    <location>
        <begin position="80"/>
        <end position="105"/>
    </location>
</feature>
<gene>
    <name evidence="2" type="ORF">LIER_12150</name>
</gene>
<name>A0AAV3PSK5_LITER</name>
<dbReference type="EMBL" id="BAABME010002310">
    <property type="protein sequence ID" value="GAA0154061.1"/>
    <property type="molecule type" value="Genomic_DNA"/>
</dbReference>